<organism evidence="1 2">
    <name type="scientific">Rahnella bonaserana</name>
    <dbReference type="NCBI Taxonomy" id="2816248"/>
    <lineage>
        <taxon>Bacteria</taxon>
        <taxon>Pseudomonadati</taxon>
        <taxon>Pseudomonadota</taxon>
        <taxon>Gammaproteobacteria</taxon>
        <taxon>Enterobacterales</taxon>
        <taxon>Yersiniaceae</taxon>
        <taxon>Rahnella</taxon>
    </lineage>
</organism>
<dbReference type="RefSeq" id="WP_217173565.1">
    <property type="nucleotide sequence ID" value="NZ_JAFMOW010000063.1"/>
</dbReference>
<keyword evidence="2" id="KW-1185">Reference proteome</keyword>
<sequence length="279" mass="31046">MREREIESVTTGICPKCGEKCEVIFKKNLIINGLVRNPKNGRVFAIPYCRNCNKSNMQNQVVKEHVAPKKSKSYTLGINLWRRYSRKAQSIIILSIVTASLVPFNNAITNTVYSLLSGGKEYVRDVLFPLDNEKQIAIRLEFYLPTALDNNVTAETLSALLSSSYCKNSKKEPIILTPSDNKYATHTNTIVTVTCRASGKVTVKMISQSGSPQTIYESTPDGTEHIPFPGVPGSHFAGVLIVDLEGTKEPSGPWVPVNQCQLNNTCEEFLRHLLPEEKQ</sequence>
<evidence type="ECO:0000313" key="2">
    <source>
        <dbReference type="Proteomes" id="UP000734343"/>
    </source>
</evidence>
<dbReference type="EMBL" id="JAFMOW010000063">
    <property type="protein sequence ID" value="MBU9856242.1"/>
    <property type="molecule type" value="Genomic_DNA"/>
</dbReference>
<dbReference type="Proteomes" id="UP000734343">
    <property type="component" value="Unassembled WGS sequence"/>
</dbReference>
<proteinExistence type="predicted"/>
<evidence type="ECO:0000313" key="1">
    <source>
        <dbReference type="EMBL" id="MBU9856242.1"/>
    </source>
</evidence>
<gene>
    <name evidence="1" type="ORF">J1778_13235</name>
</gene>
<name>A0ABS6LVY0_9GAMM</name>
<accession>A0ABS6LVY0</accession>
<protein>
    <submittedName>
        <fullName evidence="1">Uncharacterized protein</fullName>
    </submittedName>
</protein>
<reference evidence="1 2" key="1">
    <citation type="submission" date="2021-03" db="EMBL/GenBank/DDBJ databases">
        <title>Five novel Rahnella species.</title>
        <authorList>
            <person name="Brady C."/>
            <person name="Asselin J."/>
            <person name="Beer S."/>
            <person name="Bruberg M.B."/>
            <person name="Crampton B."/>
            <person name="Venter S."/>
            <person name="Arnold D."/>
            <person name="Denman S."/>
        </authorList>
    </citation>
    <scope>NUCLEOTIDE SEQUENCE [LARGE SCALE GENOMIC DNA]</scope>
    <source>
        <strain evidence="1 2">H11b</strain>
    </source>
</reference>
<comment type="caution">
    <text evidence="1">The sequence shown here is derived from an EMBL/GenBank/DDBJ whole genome shotgun (WGS) entry which is preliminary data.</text>
</comment>